<gene>
    <name evidence="1" type="ORF">SCHCODRAFT_107502</name>
</gene>
<dbReference type="RefSeq" id="XP_003033031.1">
    <property type="nucleotide sequence ID" value="XM_003032985.1"/>
</dbReference>
<dbReference type="VEuPathDB" id="FungiDB:SCHCODRAFT_01169153"/>
<dbReference type="HOGENOM" id="CLU_1441811_0_0_1"/>
<dbReference type="EMBL" id="GL377305">
    <property type="protein sequence ID" value="EFI98128.1"/>
    <property type="molecule type" value="Genomic_DNA"/>
</dbReference>
<evidence type="ECO:0000313" key="1">
    <source>
        <dbReference type="EMBL" id="EFI98128.1"/>
    </source>
</evidence>
<sequence length="188" mass="20148">MPVGDADVDFSEELRYPSEDVNDNGIELSHIDTAVRLCSPRGLLASYPALERAYQARDERDLAAASYMDLVATRPTMLPIADAIHSLADKMRAVVEDNRHHIPCPPMMSDDSEDSHILGLVNGQVNTGLEDAIDGLLNLNTSVPSLSPTAQTVASCEANPSSQGIIDGEYSRSVHISVTSLTTLGSNT</sequence>
<feature type="non-terminal residue" evidence="1">
    <location>
        <position position="188"/>
    </location>
</feature>
<dbReference type="KEGG" id="scm:SCHCO_01169153"/>
<accession>D8Q2I8</accession>
<dbReference type="GeneID" id="9592718"/>
<dbReference type="AlphaFoldDB" id="D8Q2I8"/>
<evidence type="ECO:0000313" key="2">
    <source>
        <dbReference type="Proteomes" id="UP000007431"/>
    </source>
</evidence>
<name>D8Q2I8_SCHCM</name>
<organism evidence="2">
    <name type="scientific">Schizophyllum commune (strain H4-8 / FGSC 9210)</name>
    <name type="common">Split gill fungus</name>
    <dbReference type="NCBI Taxonomy" id="578458"/>
    <lineage>
        <taxon>Eukaryota</taxon>
        <taxon>Fungi</taxon>
        <taxon>Dikarya</taxon>
        <taxon>Basidiomycota</taxon>
        <taxon>Agaricomycotina</taxon>
        <taxon>Agaricomycetes</taxon>
        <taxon>Agaricomycetidae</taxon>
        <taxon>Agaricales</taxon>
        <taxon>Schizophyllaceae</taxon>
        <taxon>Schizophyllum</taxon>
    </lineage>
</organism>
<proteinExistence type="predicted"/>
<dbReference type="InParanoid" id="D8Q2I8"/>
<protein>
    <submittedName>
        <fullName evidence="1">Uncharacterized protein</fullName>
    </submittedName>
</protein>
<keyword evidence="2" id="KW-1185">Reference proteome</keyword>
<reference evidence="1 2" key="1">
    <citation type="journal article" date="2010" name="Nat. Biotechnol.">
        <title>Genome sequence of the model mushroom Schizophyllum commune.</title>
        <authorList>
            <person name="Ohm R.A."/>
            <person name="de Jong J.F."/>
            <person name="Lugones L.G."/>
            <person name="Aerts A."/>
            <person name="Kothe E."/>
            <person name="Stajich J.E."/>
            <person name="de Vries R.P."/>
            <person name="Record E."/>
            <person name="Levasseur A."/>
            <person name="Baker S.E."/>
            <person name="Bartholomew K.A."/>
            <person name="Coutinho P.M."/>
            <person name="Erdmann S."/>
            <person name="Fowler T.J."/>
            <person name="Gathman A.C."/>
            <person name="Lombard V."/>
            <person name="Henrissat B."/>
            <person name="Knabe N."/>
            <person name="Kuees U."/>
            <person name="Lilly W.W."/>
            <person name="Lindquist E."/>
            <person name="Lucas S."/>
            <person name="Magnuson J.K."/>
            <person name="Piumi F."/>
            <person name="Raudaskoski M."/>
            <person name="Salamov A."/>
            <person name="Schmutz J."/>
            <person name="Schwarze F.W.M.R."/>
            <person name="vanKuyk P.A."/>
            <person name="Horton J.S."/>
            <person name="Grigoriev I.V."/>
            <person name="Woesten H.A.B."/>
        </authorList>
    </citation>
    <scope>NUCLEOTIDE SEQUENCE [LARGE SCALE GENOMIC DNA]</scope>
    <source>
        <strain evidence="2">H4-8 / FGSC 9210</strain>
    </source>
</reference>
<dbReference type="Proteomes" id="UP000007431">
    <property type="component" value="Unassembled WGS sequence"/>
</dbReference>